<reference evidence="5 6" key="2">
    <citation type="submission" date="2014-07" db="EMBL/GenBank/DDBJ databases">
        <authorList>
            <person name="Zhang J.E."/>
            <person name="Yang H."/>
            <person name="Guo J."/>
            <person name="Deng Z."/>
            <person name="Luo H."/>
            <person name="Luo M."/>
            <person name="Zhao B."/>
        </authorList>
    </citation>
    <scope>NUCLEOTIDE SEQUENCE [LARGE SCALE GENOMIC DNA]</scope>
    <source>
        <strain evidence="5">ATCC 10762</strain>
        <strain evidence="6">ATCC 10762 / DSM 40127 / CCM 3239 / JCM 4008 / LMG 5968 / NBRC 12843 / NCIMB 8234 / A-377</strain>
    </source>
</reference>
<dbReference type="Gene3D" id="3.40.50.11220">
    <property type="match status" value="1"/>
</dbReference>
<dbReference type="InterPro" id="IPR036518">
    <property type="entry name" value="CobE/GbiG_C_sf"/>
</dbReference>
<evidence type="ECO:0000313" key="5">
    <source>
        <dbReference type="EMBL" id="OEV32748.1"/>
    </source>
</evidence>
<evidence type="ECO:0000259" key="3">
    <source>
        <dbReference type="Pfam" id="PF11760"/>
    </source>
</evidence>
<dbReference type="InterPro" id="IPR038029">
    <property type="entry name" value="GbiG_N_sf"/>
</dbReference>
<dbReference type="InterPro" id="IPR000878">
    <property type="entry name" value="4pyrrol_Mease"/>
</dbReference>
<dbReference type="InterPro" id="IPR021744">
    <property type="entry name" value="CbiG_N"/>
</dbReference>
<accession>A0A8H9HR59</accession>
<dbReference type="SUPFAM" id="SSF159672">
    <property type="entry name" value="CbiG N-terminal domain-like"/>
    <property type="match status" value="1"/>
</dbReference>
<feature type="domain" description="Cobalamin synthesis G N-terminal" evidence="3">
    <location>
        <begin position="43"/>
        <end position="116"/>
    </location>
</feature>
<dbReference type="Gene3D" id="3.30.420.180">
    <property type="entry name" value="CobE/GbiG C-terminal domain"/>
    <property type="match status" value="1"/>
</dbReference>
<reference evidence="4" key="5">
    <citation type="submission" date="2020-09" db="EMBL/GenBank/DDBJ databases">
        <authorList>
            <person name="Sun Q."/>
            <person name="Ohkuma M."/>
        </authorList>
    </citation>
    <scope>NUCLEOTIDE SEQUENCE</scope>
    <source>
        <strain evidence="4">JCM 4434</strain>
    </source>
</reference>
<feature type="domain" description="Tetrapyrrole methylase" evidence="1">
    <location>
        <begin position="326"/>
        <end position="432"/>
    </location>
</feature>
<dbReference type="SUPFAM" id="SSF53790">
    <property type="entry name" value="Tetrapyrrole methylase"/>
    <property type="match status" value="1"/>
</dbReference>
<evidence type="ECO:0000259" key="1">
    <source>
        <dbReference type="Pfam" id="PF00590"/>
    </source>
</evidence>
<accession>A0A1E7MWE4</accession>
<evidence type="ECO:0008006" key="7">
    <source>
        <dbReference type="Google" id="ProtNLM"/>
    </source>
</evidence>
<dbReference type="InterPro" id="IPR035996">
    <property type="entry name" value="4pyrrol_Methylase_sf"/>
</dbReference>
<dbReference type="Proteomes" id="UP000037395">
    <property type="component" value="Unassembled WGS sequence"/>
</dbReference>
<evidence type="ECO:0000313" key="6">
    <source>
        <dbReference type="Proteomes" id="UP000037395"/>
    </source>
</evidence>
<keyword evidence="6" id="KW-1185">Reference proteome</keyword>
<proteinExistence type="predicted"/>
<dbReference type="InterPro" id="IPR002750">
    <property type="entry name" value="CobE/GbiG_C"/>
</dbReference>
<dbReference type="SUPFAM" id="SSF159664">
    <property type="entry name" value="CobE/GbiG C-terminal domain-like"/>
    <property type="match status" value="1"/>
</dbReference>
<dbReference type="Pfam" id="PF00590">
    <property type="entry name" value="TP_methylase"/>
    <property type="match status" value="1"/>
</dbReference>
<dbReference type="RefSeq" id="WP_050366528.1">
    <property type="nucleotide sequence ID" value="NZ_BMUB01000007.1"/>
</dbReference>
<dbReference type="Proteomes" id="UP000610124">
    <property type="component" value="Unassembled WGS sequence"/>
</dbReference>
<sequence>MIGLVAIYGPGRPLADELQALWPESSHAYRASRGNCFQAPEAMQFALSRHRQVIAVGSLAVVVGLLADERVDVPRGAEVLCVDPGRRWVIPLTHTDSAEELAREVAAALGVTPVFTGPPAAPANPLDVLTPHAVRYYRAGATATAEAAAAGRPVRLVTEVPYPLPALPPNVRTDAPEDAPVLRVSDQEDPDGSDLLVVPRTLVVGIGAGSGTESAEAMQLLMAVLKETGYLRSAIARVATLAGKADHPAVRWAARCLNVPVDEHPAEELARYTVPNPSEAVGTAVGTASVAEAAALASANGGHLVVAKRKSATATVAIARAAVRGRLALVGLGPGAHDLLVPRALAELRRASVVVGRPEAVEAVAELLRPGTRQVAVPEPGTVLNTRGVPLDWAGVATDGTGQVVDHVGAAVTLAAHGHAVALVALGDGSGLTVPPGAYEILRVPGLPALPVDGDPA</sequence>
<dbReference type="AlphaFoldDB" id="A0A1E7MWE4"/>
<dbReference type="GO" id="GO:0009236">
    <property type="term" value="P:cobalamin biosynthetic process"/>
    <property type="evidence" value="ECO:0007669"/>
    <property type="project" value="InterPro"/>
</dbReference>
<reference evidence="6" key="4">
    <citation type="submission" date="2016-08" db="EMBL/GenBank/DDBJ databases">
        <title>Sequencing, assembly and comparative genomics of S. aureofaciens ATCC 10762.</title>
        <authorList>
            <person name="Gradnigo J.S."/>
            <person name="Johnson N."/>
            <person name="Somerville G.A."/>
        </authorList>
    </citation>
    <scope>NUCLEOTIDE SEQUENCE [LARGE SCALE GENOMIC DNA]</scope>
    <source>
        <strain evidence="6">ATCC 10762 / DSM 40127 / CCM 3239 / JCM 4008 / LMG 5968 / NBRC 12843 / NCIMB 8234 / A-377</strain>
    </source>
</reference>
<dbReference type="EMBL" id="BMUB01000007">
    <property type="protein sequence ID" value="GGU80952.1"/>
    <property type="molecule type" value="Genomic_DNA"/>
</dbReference>
<dbReference type="InterPro" id="IPR051810">
    <property type="entry name" value="Precorrin_MeTrfase"/>
</dbReference>
<reference evidence="4" key="1">
    <citation type="journal article" date="2014" name="Int. J. Syst. Evol. Microbiol.">
        <title>Complete genome sequence of Corynebacterium casei LMG S-19264T (=DSM 44701T), isolated from a smear-ripened cheese.</title>
        <authorList>
            <consortium name="US DOE Joint Genome Institute (JGI-PGF)"/>
            <person name="Walter F."/>
            <person name="Albersmeier A."/>
            <person name="Kalinowski J."/>
            <person name="Ruckert C."/>
        </authorList>
    </citation>
    <scope>NUCLEOTIDE SEQUENCE</scope>
    <source>
        <strain evidence="4">JCM 4434</strain>
    </source>
</reference>
<dbReference type="InterPro" id="IPR014777">
    <property type="entry name" value="4pyrrole_Mease_sub1"/>
</dbReference>
<dbReference type="KEGG" id="kau:B6264_04120"/>
<dbReference type="EMBL" id="JPRF03000087">
    <property type="protein sequence ID" value="OEV32748.1"/>
    <property type="molecule type" value="Genomic_DNA"/>
</dbReference>
<evidence type="ECO:0000259" key="2">
    <source>
        <dbReference type="Pfam" id="PF01890"/>
    </source>
</evidence>
<dbReference type="OrthoDB" id="9804789at2"/>
<protein>
    <recommendedName>
        <fullName evidence="7">Precorrin methylase</fullName>
    </recommendedName>
</protein>
<dbReference type="PANTHER" id="PTHR47036:SF1">
    <property type="entry name" value="COBALT-FACTOR III C(17)-METHYLTRANSFERASE-RELATED"/>
    <property type="match status" value="1"/>
</dbReference>
<gene>
    <name evidence="4" type="ORF">GCM10010502_36280</name>
    <name evidence="5" type="ORF">HS99_0015960</name>
</gene>
<evidence type="ECO:0000313" key="4">
    <source>
        <dbReference type="EMBL" id="GGU80952.1"/>
    </source>
</evidence>
<dbReference type="GO" id="GO:0008168">
    <property type="term" value="F:methyltransferase activity"/>
    <property type="evidence" value="ECO:0007669"/>
    <property type="project" value="InterPro"/>
</dbReference>
<dbReference type="Gene3D" id="3.40.1010.10">
    <property type="entry name" value="Cobalt-precorrin-4 Transmethylase, Domain 1"/>
    <property type="match status" value="1"/>
</dbReference>
<dbReference type="Pfam" id="PF11760">
    <property type="entry name" value="CbiG_N"/>
    <property type="match status" value="1"/>
</dbReference>
<dbReference type="GeneID" id="97486686"/>
<feature type="domain" description="CobE/GbiG C-terminal" evidence="2">
    <location>
        <begin position="202"/>
        <end position="319"/>
    </location>
</feature>
<comment type="caution">
    <text evidence="5">The sequence shown here is derived from an EMBL/GenBank/DDBJ whole genome shotgun (WGS) entry which is preliminary data.</text>
</comment>
<dbReference type="PANTHER" id="PTHR47036">
    <property type="entry name" value="COBALT-FACTOR III C(17)-METHYLTRANSFERASE-RELATED"/>
    <property type="match status" value="1"/>
</dbReference>
<dbReference type="Pfam" id="PF01890">
    <property type="entry name" value="CbiG_C"/>
    <property type="match status" value="1"/>
</dbReference>
<organism evidence="5 6">
    <name type="scientific">Kitasatospora aureofaciens</name>
    <name type="common">Streptomyces aureofaciens</name>
    <dbReference type="NCBI Taxonomy" id="1894"/>
    <lineage>
        <taxon>Bacteria</taxon>
        <taxon>Bacillati</taxon>
        <taxon>Actinomycetota</taxon>
        <taxon>Actinomycetes</taxon>
        <taxon>Kitasatosporales</taxon>
        <taxon>Streptomycetaceae</taxon>
        <taxon>Kitasatospora</taxon>
    </lineage>
</organism>
<name>A0A1E7MWE4_KITAU</name>
<reference evidence="5" key="3">
    <citation type="submission" date="2016-08" db="EMBL/GenBank/DDBJ databases">
        <title>Sequencing, Assembly and Comparative Genomics of S. aureofaciens ATCC 10762.</title>
        <authorList>
            <person name="Gradnigo J.S."/>
            <person name="Johnson N."/>
            <person name="Somerville G.A."/>
        </authorList>
    </citation>
    <scope>NUCLEOTIDE SEQUENCE [LARGE SCALE GENOMIC DNA]</scope>
    <source>
        <strain evidence="5">ATCC 10762</strain>
    </source>
</reference>